<dbReference type="InterPro" id="IPR027417">
    <property type="entry name" value="P-loop_NTPase"/>
</dbReference>
<gene>
    <name evidence="2" type="ORF">GCM10023172_23130</name>
</gene>
<dbReference type="Pfam" id="PF03237">
    <property type="entry name" value="Terminase_6N"/>
    <property type="match status" value="1"/>
</dbReference>
<sequence>MSTKADIAIIGGSAGGGKTFALLMEGARHLDNGGFGAVFFRRTYAHITNEGGLWDASHKLYPALGATSREQQMDWQFRSGMRVQFRHMQHENDRMGWQGAEVPLIIFDELTHFTSKMFWYLMSRNRSTCGVRPYVRASCNPDPDSWVAELVNWWIDQEETLPDGSPNPRYGLPIPERAGVLRYFTRDNDQMIWGDSPEEVRQLAPHLFQGALAEVQPKSLTFIPGTVFENKKLLDINPEYLADLMAQDAAEKAQLLDGNWKVKIDGLALYQPNRLSDLFTNQLAQPPKPRRYITCDAAGFGKDFTVIFVWEGWKVVQIVVERKTDPRAIYEAIEAQRKKWQVAESDTLVDQDGVGGKVFAFGRGYKGFSGGALPMADPITGEKENYANLKTQCYYRMADRVNEATVAVQVDDYTVEVDGTRGVKLLLSKTQTTVLVLLKADLKSVKRAPSDAEKRKLINSKQEQKTMLGGRSPDFGDTFMMREWFELRHEVKPWFIKRAN</sequence>
<name>A0ABP8QD05_9BACT</name>
<dbReference type="RefSeq" id="WP_208131772.1">
    <property type="nucleotide sequence ID" value="NZ_BAABGQ010000006.1"/>
</dbReference>
<dbReference type="Proteomes" id="UP001501243">
    <property type="component" value="Unassembled WGS sequence"/>
</dbReference>
<evidence type="ECO:0008006" key="4">
    <source>
        <dbReference type="Google" id="ProtNLM"/>
    </source>
</evidence>
<keyword evidence="3" id="KW-1185">Reference proteome</keyword>
<dbReference type="EMBL" id="BAABGQ010000006">
    <property type="protein sequence ID" value="GAA4501379.1"/>
    <property type="molecule type" value="Genomic_DNA"/>
</dbReference>
<dbReference type="Gene3D" id="3.40.50.300">
    <property type="entry name" value="P-loop containing nucleotide triphosphate hydrolases"/>
    <property type="match status" value="1"/>
</dbReference>
<reference evidence="3" key="1">
    <citation type="journal article" date="2019" name="Int. J. Syst. Evol. Microbiol.">
        <title>The Global Catalogue of Microorganisms (GCM) 10K type strain sequencing project: providing services to taxonomists for standard genome sequencing and annotation.</title>
        <authorList>
            <consortium name="The Broad Institute Genomics Platform"/>
            <consortium name="The Broad Institute Genome Sequencing Center for Infectious Disease"/>
            <person name="Wu L."/>
            <person name="Ma J."/>
        </authorList>
    </citation>
    <scope>NUCLEOTIDE SEQUENCE [LARGE SCALE GENOMIC DNA]</scope>
    <source>
        <strain evidence="3">JCM 17841</strain>
    </source>
</reference>
<organism evidence="2 3">
    <name type="scientific">Hymenobacter ginsengisoli</name>
    <dbReference type="NCBI Taxonomy" id="1051626"/>
    <lineage>
        <taxon>Bacteria</taxon>
        <taxon>Pseudomonadati</taxon>
        <taxon>Bacteroidota</taxon>
        <taxon>Cytophagia</taxon>
        <taxon>Cytophagales</taxon>
        <taxon>Hymenobacteraceae</taxon>
        <taxon>Hymenobacter</taxon>
    </lineage>
</organism>
<feature type="region of interest" description="Disordered" evidence="1">
    <location>
        <begin position="452"/>
        <end position="472"/>
    </location>
</feature>
<dbReference type="Gene3D" id="3.30.420.240">
    <property type="match status" value="1"/>
</dbReference>
<evidence type="ECO:0000313" key="2">
    <source>
        <dbReference type="EMBL" id="GAA4501379.1"/>
    </source>
</evidence>
<comment type="caution">
    <text evidence="2">The sequence shown here is derived from an EMBL/GenBank/DDBJ whole genome shotgun (WGS) entry which is preliminary data.</text>
</comment>
<proteinExistence type="predicted"/>
<protein>
    <recommendedName>
        <fullName evidence="4">Terminase</fullName>
    </recommendedName>
</protein>
<evidence type="ECO:0000313" key="3">
    <source>
        <dbReference type="Proteomes" id="UP001501243"/>
    </source>
</evidence>
<evidence type="ECO:0000256" key="1">
    <source>
        <dbReference type="SAM" id="MobiDB-lite"/>
    </source>
</evidence>
<accession>A0ABP8QD05</accession>